<evidence type="ECO:0000313" key="4">
    <source>
        <dbReference type="EMBL" id="MBO3733067.1"/>
    </source>
</evidence>
<reference evidence="4 5" key="1">
    <citation type="submission" date="2021-03" db="EMBL/GenBank/DDBJ databases">
        <title>Glycomyces sp. nov., a novel actinomycete isolated from soil.</title>
        <authorList>
            <person name="Yang X."/>
            <person name="Xu X."/>
        </authorList>
    </citation>
    <scope>NUCLEOTIDE SEQUENCE [LARGE SCALE GENOMIC DNA]</scope>
    <source>
        <strain evidence="4 5">NEAU-S30</strain>
    </source>
</reference>
<dbReference type="Proteomes" id="UP000681341">
    <property type="component" value="Unassembled WGS sequence"/>
</dbReference>
<evidence type="ECO:0000259" key="3">
    <source>
        <dbReference type="Pfam" id="PF01345"/>
    </source>
</evidence>
<evidence type="ECO:0000256" key="1">
    <source>
        <dbReference type="SAM" id="Phobius"/>
    </source>
</evidence>
<accession>A0ABS3U5V2</accession>
<protein>
    <submittedName>
        <fullName evidence="4">DUF11 domain-containing protein</fullName>
    </submittedName>
</protein>
<keyword evidence="1" id="KW-1133">Transmembrane helix</keyword>
<feature type="signal peptide" evidence="2">
    <location>
        <begin position="1"/>
        <end position="25"/>
    </location>
</feature>
<dbReference type="InterPro" id="IPR001434">
    <property type="entry name" value="OmcB-like_DUF11"/>
</dbReference>
<feature type="chain" id="PRO_5046110520" evidence="2">
    <location>
        <begin position="26"/>
        <end position="210"/>
    </location>
</feature>
<dbReference type="RefSeq" id="WP_208495896.1">
    <property type="nucleotide sequence ID" value="NZ_JAGFNP010000004.1"/>
</dbReference>
<dbReference type="EMBL" id="JAGFNP010000004">
    <property type="protein sequence ID" value="MBO3733067.1"/>
    <property type="molecule type" value="Genomic_DNA"/>
</dbReference>
<evidence type="ECO:0000313" key="5">
    <source>
        <dbReference type="Proteomes" id="UP000681341"/>
    </source>
</evidence>
<keyword evidence="5" id="KW-1185">Reference proteome</keyword>
<name>A0ABS3U5V2_9ACTN</name>
<feature type="transmembrane region" description="Helical" evidence="1">
    <location>
        <begin position="178"/>
        <end position="198"/>
    </location>
</feature>
<organism evidence="4 5">
    <name type="scientific">Glycomyces niveus</name>
    <dbReference type="NCBI Taxonomy" id="2820287"/>
    <lineage>
        <taxon>Bacteria</taxon>
        <taxon>Bacillati</taxon>
        <taxon>Actinomycetota</taxon>
        <taxon>Actinomycetes</taxon>
        <taxon>Glycomycetales</taxon>
        <taxon>Glycomycetaceae</taxon>
        <taxon>Glycomyces</taxon>
    </lineage>
</organism>
<sequence>MRHWYRMAAGAVGLAAVLGAAPAQAADDGPIAITIVREGDPGADIREGDLVDYAITLENTGEAALEGLQVSHLLPAGFALRDAQPSPDRLNGAVGWTVSLGPGERIAIADSVEAGTGDQIEQGQLVVVEQPDRSAASGDGTGFTTTVCVAAADGGEILGCASDQAALLDPEPATGPAWWWWAAAAVAAAALAAGGVLLGRRIRKTRTRNA</sequence>
<keyword evidence="2" id="KW-0732">Signal</keyword>
<evidence type="ECO:0000256" key="2">
    <source>
        <dbReference type="SAM" id="SignalP"/>
    </source>
</evidence>
<dbReference type="Pfam" id="PF01345">
    <property type="entry name" value="DUF11"/>
    <property type="match status" value="1"/>
</dbReference>
<proteinExistence type="predicted"/>
<gene>
    <name evidence="4" type="ORF">J5V16_09560</name>
</gene>
<feature type="domain" description="DUF11" evidence="3">
    <location>
        <begin position="44"/>
        <end position="98"/>
    </location>
</feature>
<keyword evidence="1" id="KW-0812">Transmembrane</keyword>
<keyword evidence="1" id="KW-0472">Membrane</keyword>
<comment type="caution">
    <text evidence="4">The sequence shown here is derived from an EMBL/GenBank/DDBJ whole genome shotgun (WGS) entry which is preliminary data.</text>
</comment>